<accession>A0ABY4BQC4</accession>
<proteinExistence type="predicted"/>
<feature type="domain" description="Thioredoxin" evidence="2">
    <location>
        <begin position="1"/>
        <end position="152"/>
    </location>
</feature>
<keyword evidence="1" id="KW-0676">Redox-active center</keyword>
<dbReference type="InterPro" id="IPR013766">
    <property type="entry name" value="Thioredoxin_domain"/>
</dbReference>
<dbReference type="PROSITE" id="PS00194">
    <property type="entry name" value="THIOREDOXIN_1"/>
    <property type="match status" value="1"/>
</dbReference>
<dbReference type="PANTHER" id="PTHR32234">
    <property type="entry name" value="THIOL:DISULFIDE INTERCHANGE PROTEIN DSBD"/>
    <property type="match status" value="1"/>
</dbReference>
<gene>
    <name evidence="3" type="ORF">MTP09_08730</name>
</gene>
<dbReference type="InterPro" id="IPR012336">
    <property type="entry name" value="Thioredoxin-like_fold"/>
</dbReference>
<evidence type="ECO:0000313" key="4">
    <source>
        <dbReference type="Proteomes" id="UP000831460"/>
    </source>
</evidence>
<dbReference type="Pfam" id="PF13098">
    <property type="entry name" value="Thioredoxin_2"/>
    <property type="match status" value="1"/>
</dbReference>
<dbReference type="EMBL" id="CP094532">
    <property type="protein sequence ID" value="UOE40006.1"/>
    <property type="molecule type" value="Genomic_DNA"/>
</dbReference>
<dbReference type="RefSeq" id="WP_243547976.1">
    <property type="nucleotide sequence ID" value="NZ_CP094532.1"/>
</dbReference>
<dbReference type="InterPro" id="IPR036249">
    <property type="entry name" value="Thioredoxin-like_sf"/>
</dbReference>
<dbReference type="PANTHER" id="PTHR32234:SF0">
    <property type="entry name" value="THIOL:DISULFIDE INTERCHANGE PROTEIN DSBD"/>
    <property type="match status" value="1"/>
</dbReference>
<keyword evidence="4" id="KW-1185">Reference proteome</keyword>
<reference evidence="3 4" key="1">
    <citation type="submission" date="2022-03" db="EMBL/GenBank/DDBJ databases">
        <title>Chryseobacterium sp. isolated from particulate matters in swine house.</title>
        <authorList>
            <person name="Won M."/>
            <person name="Kim S.-J."/>
            <person name="Kwon S.-W."/>
        </authorList>
    </citation>
    <scope>NUCLEOTIDE SEQUENCE [LARGE SCALE GENOMIC DNA]</scope>
    <source>
        <strain evidence="3 4">SC2-2</strain>
    </source>
</reference>
<name>A0ABY4BQC4_9FLAO</name>
<sequence>MRIFTVLFFVLCSVFTFAQVKWMTLEQALKAQETQPKKILIDFYADWCGPCKLMEKNTYNHPVVAQYINQNYYPVKFDAEGKETVKLYGRSFSNADFVSGKRRNSLHDFTKFMNVNSVPSVVFLDEQGSPITILNGFLTAKELDPYLKIISDDSYKKFKSRAEWENYQKKMKSEIKD</sequence>
<evidence type="ECO:0000313" key="3">
    <source>
        <dbReference type="EMBL" id="UOE40006.1"/>
    </source>
</evidence>
<dbReference type="Gene3D" id="3.40.30.10">
    <property type="entry name" value="Glutaredoxin"/>
    <property type="match status" value="1"/>
</dbReference>
<dbReference type="PROSITE" id="PS51352">
    <property type="entry name" value="THIOREDOXIN_2"/>
    <property type="match status" value="1"/>
</dbReference>
<evidence type="ECO:0000259" key="2">
    <source>
        <dbReference type="PROSITE" id="PS51352"/>
    </source>
</evidence>
<organism evidence="3 4">
    <name type="scientific">Chryseobacterium suipulveris</name>
    <dbReference type="NCBI Taxonomy" id="2929800"/>
    <lineage>
        <taxon>Bacteria</taxon>
        <taxon>Pseudomonadati</taxon>
        <taxon>Bacteroidota</taxon>
        <taxon>Flavobacteriia</taxon>
        <taxon>Flavobacteriales</taxon>
        <taxon>Weeksellaceae</taxon>
        <taxon>Chryseobacterium group</taxon>
        <taxon>Chryseobacterium</taxon>
    </lineage>
</organism>
<dbReference type="InterPro" id="IPR017937">
    <property type="entry name" value="Thioredoxin_CS"/>
</dbReference>
<dbReference type="SUPFAM" id="SSF52833">
    <property type="entry name" value="Thioredoxin-like"/>
    <property type="match status" value="1"/>
</dbReference>
<protein>
    <submittedName>
        <fullName evidence="3">Thioredoxin fold domain-containing protein</fullName>
    </submittedName>
</protein>
<dbReference type="Proteomes" id="UP000831460">
    <property type="component" value="Chromosome"/>
</dbReference>
<evidence type="ECO:0000256" key="1">
    <source>
        <dbReference type="ARBA" id="ARBA00023284"/>
    </source>
</evidence>